<reference evidence="2 3" key="1">
    <citation type="submission" date="2016-03" db="EMBL/GenBank/DDBJ databases">
        <title>EvidentialGene: Evidence-directed Construction of Genes on Genomes.</title>
        <authorList>
            <person name="Gilbert D.G."/>
            <person name="Choi J.-H."/>
            <person name="Mockaitis K."/>
            <person name="Colbourne J."/>
            <person name="Pfrender M."/>
        </authorList>
    </citation>
    <scope>NUCLEOTIDE SEQUENCE [LARGE SCALE GENOMIC DNA]</scope>
    <source>
        <strain evidence="2 3">Xinb3</strain>
        <tissue evidence="2">Complete organism</tissue>
    </source>
</reference>
<comment type="caution">
    <text evidence="2">The sequence shown here is derived from an EMBL/GenBank/DDBJ whole genome shotgun (WGS) entry which is preliminary data.</text>
</comment>
<evidence type="ECO:0000313" key="2">
    <source>
        <dbReference type="EMBL" id="KZR97961.1"/>
    </source>
</evidence>
<name>A0A164FN49_9CRUS</name>
<dbReference type="EMBL" id="LRGB01019288">
    <property type="protein sequence ID" value="KZR97961.1"/>
    <property type="molecule type" value="Genomic_DNA"/>
</dbReference>
<accession>A0A164FN49</accession>
<keyword evidence="3" id="KW-1185">Reference proteome</keyword>
<dbReference type="OrthoDB" id="6373941at2759"/>
<evidence type="ECO:0008006" key="4">
    <source>
        <dbReference type="Google" id="ProtNLM"/>
    </source>
</evidence>
<evidence type="ECO:0000313" key="3">
    <source>
        <dbReference type="Proteomes" id="UP000076858"/>
    </source>
</evidence>
<dbReference type="SUPFAM" id="SSF53098">
    <property type="entry name" value="Ribonuclease H-like"/>
    <property type="match status" value="1"/>
</dbReference>
<sequence length="285" mass="31494">MGARVSSGQIILTNILACPQNPDQPTTLHPRKAHPIDQRNKIPWLELQPETHMDYPYKRSYYGIIAYGGASSTNIAKIDIVSRGILRLIFVAFKSTPVEILYADLGLEPRDSCPGPTSFQSPSRLHRAKKNTPAVVNPPPHSTSYFAMTKSAATQNETKARALFNSFAHQLPQSTIKAFSDGSVTSVTSCAYTIPDKKTEGAWFLTPGSNIQTAKLYGILKTLEACYHLEPGPPELYIFIDSHHVGILGNEQADKLANNQSNIPATYRIDNSLSAPEIIQKYRRK</sequence>
<organism evidence="2 3">
    <name type="scientific">Daphnia magna</name>
    <dbReference type="NCBI Taxonomy" id="35525"/>
    <lineage>
        <taxon>Eukaryota</taxon>
        <taxon>Metazoa</taxon>
        <taxon>Ecdysozoa</taxon>
        <taxon>Arthropoda</taxon>
        <taxon>Crustacea</taxon>
        <taxon>Branchiopoda</taxon>
        <taxon>Diplostraca</taxon>
        <taxon>Cladocera</taxon>
        <taxon>Anomopoda</taxon>
        <taxon>Daphniidae</taxon>
        <taxon>Daphnia</taxon>
    </lineage>
</organism>
<protein>
    <recommendedName>
        <fullName evidence="4">RNase H type-1 domain-containing protein</fullName>
    </recommendedName>
</protein>
<feature type="region of interest" description="Disordered" evidence="1">
    <location>
        <begin position="113"/>
        <end position="136"/>
    </location>
</feature>
<dbReference type="Proteomes" id="UP000076858">
    <property type="component" value="Unassembled WGS sequence"/>
</dbReference>
<evidence type="ECO:0000256" key="1">
    <source>
        <dbReference type="SAM" id="MobiDB-lite"/>
    </source>
</evidence>
<gene>
    <name evidence="2" type="ORF">APZ42_006883</name>
</gene>
<proteinExistence type="predicted"/>
<dbReference type="AlphaFoldDB" id="A0A164FN49"/>
<dbReference type="InterPro" id="IPR012337">
    <property type="entry name" value="RNaseH-like_sf"/>
</dbReference>